<keyword evidence="2" id="KW-0812">Transmembrane</keyword>
<protein>
    <submittedName>
        <fullName evidence="3">Copper transporter</fullName>
    </submittedName>
</protein>
<evidence type="ECO:0000313" key="4">
    <source>
        <dbReference type="Proteomes" id="UP001589646"/>
    </source>
</evidence>
<keyword evidence="2" id="KW-0472">Membrane</keyword>
<feature type="compositionally biased region" description="Low complexity" evidence="1">
    <location>
        <begin position="312"/>
        <end position="327"/>
    </location>
</feature>
<gene>
    <name evidence="3" type="ORF">ACFFRN_08495</name>
</gene>
<dbReference type="InterPro" id="IPR021522">
    <property type="entry name" value="MctB"/>
</dbReference>
<keyword evidence="4" id="KW-1185">Reference proteome</keyword>
<reference evidence="3 4" key="1">
    <citation type="submission" date="2024-09" db="EMBL/GenBank/DDBJ databases">
        <authorList>
            <person name="Sun Q."/>
            <person name="Mori K."/>
        </authorList>
    </citation>
    <scope>NUCLEOTIDE SEQUENCE [LARGE SCALE GENOMIC DNA]</scope>
    <source>
        <strain evidence="3 4">JCM 3323</strain>
    </source>
</reference>
<accession>A0ABV5PU97</accession>
<sequence length="327" mass="34525">MPIGLLGLIDFRYHVASIVSIFLALTVGIVLGTSLLQGPALRTTQDLTAQLATTKEELRTQIKALERLQAENDAYIASTTPERVAEVLAGERVLLVEAPDANPAEREAVQEALLQAGADYAGRATLTNAYVDQQRLDELDLLVTRLMPGDMAIDPAATTYDKAAMLLGSALMTNDRAQAGTRNKETLTVLDEFERAGFLSIDREPGSRATIAVMIAPEDPFEGENTEAQAGALVSLAAGLDAAGRGTVLAGDTTSTTPGGLIAALRDENETVRHVTTIDTADTPLGRITVVHALREQLSGRAGQYGTGTGASSFPLTTSLSTPSPRR</sequence>
<dbReference type="Pfam" id="PF11382">
    <property type="entry name" value="MctB"/>
    <property type="match status" value="1"/>
</dbReference>
<dbReference type="RefSeq" id="WP_346120277.1">
    <property type="nucleotide sequence ID" value="NZ_BAAAXC010000011.1"/>
</dbReference>
<keyword evidence="2" id="KW-1133">Transmembrane helix</keyword>
<proteinExistence type="predicted"/>
<evidence type="ECO:0000256" key="2">
    <source>
        <dbReference type="SAM" id="Phobius"/>
    </source>
</evidence>
<dbReference type="Proteomes" id="UP001589646">
    <property type="component" value="Unassembled WGS sequence"/>
</dbReference>
<feature type="transmembrane region" description="Helical" evidence="2">
    <location>
        <begin position="15"/>
        <end position="36"/>
    </location>
</feature>
<comment type="caution">
    <text evidence="3">The sequence shown here is derived from an EMBL/GenBank/DDBJ whole genome shotgun (WGS) entry which is preliminary data.</text>
</comment>
<feature type="region of interest" description="Disordered" evidence="1">
    <location>
        <begin position="302"/>
        <end position="327"/>
    </location>
</feature>
<evidence type="ECO:0000313" key="3">
    <source>
        <dbReference type="EMBL" id="MFB9526649.1"/>
    </source>
</evidence>
<evidence type="ECO:0000256" key="1">
    <source>
        <dbReference type="SAM" id="MobiDB-lite"/>
    </source>
</evidence>
<dbReference type="EMBL" id="JBHMCE010000002">
    <property type="protein sequence ID" value="MFB9526649.1"/>
    <property type="molecule type" value="Genomic_DNA"/>
</dbReference>
<name>A0ABV5PU97_9ACTN</name>
<organism evidence="3 4">
    <name type="scientific">Nonomuraea roseola</name>
    <dbReference type="NCBI Taxonomy" id="46179"/>
    <lineage>
        <taxon>Bacteria</taxon>
        <taxon>Bacillati</taxon>
        <taxon>Actinomycetota</taxon>
        <taxon>Actinomycetes</taxon>
        <taxon>Streptosporangiales</taxon>
        <taxon>Streptosporangiaceae</taxon>
        <taxon>Nonomuraea</taxon>
    </lineage>
</organism>